<dbReference type="EMBL" id="JRLV01000006">
    <property type="protein sequence ID" value="KGO81923.1"/>
    <property type="molecule type" value="Genomic_DNA"/>
</dbReference>
<accession>A0A0A2LRN8</accession>
<gene>
    <name evidence="1" type="ORF">Q763_06550</name>
</gene>
<dbReference type="STRING" id="1406840.Q763_06550"/>
<name>A0A0A2LRN8_9FLAO</name>
<evidence type="ECO:0000313" key="2">
    <source>
        <dbReference type="Proteomes" id="UP000030129"/>
    </source>
</evidence>
<dbReference type="eggNOG" id="ENOG502ZBSK">
    <property type="taxonomic scope" value="Bacteria"/>
</dbReference>
<proteinExistence type="predicted"/>
<organism evidence="1 2">
    <name type="scientific">Flavobacterium beibuense F44-8</name>
    <dbReference type="NCBI Taxonomy" id="1406840"/>
    <lineage>
        <taxon>Bacteria</taxon>
        <taxon>Pseudomonadati</taxon>
        <taxon>Bacteroidota</taxon>
        <taxon>Flavobacteriia</taxon>
        <taxon>Flavobacteriales</taxon>
        <taxon>Flavobacteriaceae</taxon>
        <taxon>Flavobacterium</taxon>
    </lineage>
</organism>
<dbReference type="InterPro" id="IPR053851">
    <property type="entry name" value="DUF6929"/>
</dbReference>
<comment type="caution">
    <text evidence="1">The sequence shown here is derived from an EMBL/GenBank/DDBJ whole genome shotgun (WGS) entry which is preliminary data.</text>
</comment>
<dbReference type="RefSeq" id="WP_035132372.1">
    <property type="nucleotide sequence ID" value="NZ_JRLV01000006.1"/>
</dbReference>
<evidence type="ECO:0000313" key="1">
    <source>
        <dbReference type="EMBL" id="KGO81923.1"/>
    </source>
</evidence>
<sequence>MQKFKLELLLHIIGIGSASGLLFNNNSLFLISDNSNMLYEYNMTDETTSKVSLADSTYTGPLENIPKKDKQDFEAITKLDNDLYIFGSGSGLKESRNSLAHYNFKTKITQTPTDLTDLYLGMQSFGEISPEDFNIEAAVNDGTLWYLFQRGNGPAQQNGLFTLDGDINEIYFQIIYNPITLPKINGAQASFTDAVKVGDKLYFIAAAEKSDSTYLDGEVAGSLIGCIDIETVKVEFTQIISNKNKFEGITLYKDNGKSLEFLLCEDTDSDATESDIYKLTIDK</sequence>
<dbReference type="Pfam" id="PF22000">
    <property type="entry name" value="DUF6929"/>
    <property type="match status" value="1"/>
</dbReference>
<keyword evidence="2" id="KW-1185">Reference proteome</keyword>
<protein>
    <submittedName>
        <fullName evidence="1">Uncharacterized protein</fullName>
    </submittedName>
</protein>
<dbReference type="Proteomes" id="UP000030129">
    <property type="component" value="Unassembled WGS sequence"/>
</dbReference>
<reference evidence="1 2" key="1">
    <citation type="submission" date="2013-09" db="EMBL/GenBank/DDBJ databases">
        <authorList>
            <person name="Zeng Z."/>
            <person name="Chen C."/>
        </authorList>
    </citation>
    <scope>NUCLEOTIDE SEQUENCE [LARGE SCALE GENOMIC DNA]</scope>
    <source>
        <strain evidence="1 2">F44-8</strain>
    </source>
</reference>
<dbReference type="AlphaFoldDB" id="A0A0A2LRN8"/>